<evidence type="ECO:0000313" key="3">
    <source>
        <dbReference type="Proteomes" id="UP001610335"/>
    </source>
</evidence>
<feature type="repeat" description="ANK" evidence="1">
    <location>
        <begin position="78"/>
        <end position="110"/>
    </location>
</feature>
<evidence type="ECO:0000313" key="2">
    <source>
        <dbReference type="EMBL" id="KAL2831514.1"/>
    </source>
</evidence>
<dbReference type="PROSITE" id="PS50297">
    <property type="entry name" value="ANK_REP_REGION"/>
    <property type="match status" value="1"/>
</dbReference>
<dbReference type="Pfam" id="PF13857">
    <property type="entry name" value="Ank_5"/>
    <property type="match status" value="1"/>
</dbReference>
<protein>
    <recommendedName>
        <fullName evidence="4">Ankyrin repeat-containing domain protein</fullName>
    </recommendedName>
</protein>
<sequence length="129" mass="13925">MFLGNHGGEEAKEINKHIDQERSAVVNTLLASHSIDVNIQKIDFDAPIHMLRYDHDSAPTVAEKLLECGADLAMRNKNAQTALHLACKAGATNIARVFLDSGCCIGAQDKQGLNSSTTPSTPIDMKLPK</sequence>
<evidence type="ECO:0008006" key="4">
    <source>
        <dbReference type="Google" id="ProtNLM"/>
    </source>
</evidence>
<dbReference type="EMBL" id="JBFXLS010000009">
    <property type="protein sequence ID" value="KAL2831514.1"/>
    <property type="molecule type" value="Genomic_DNA"/>
</dbReference>
<dbReference type="Proteomes" id="UP001610335">
    <property type="component" value="Unassembled WGS sequence"/>
</dbReference>
<keyword evidence="3" id="KW-1185">Reference proteome</keyword>
<organism evidence="2 3">
    <name type="scientific">Aspergillus cavernicola</name>
    <dbReference type="NCBI Taxonomy" id="176166"/>
    <lineage>
        <taxon>Eukaryota</taxon>
        <taxon>Fungi</taxon>
        <taxon>Dikarya</taxon>
        <taxon>Ascomycota</taxon>
        <taxon>Pezizomycotina</taxon>
        <taxon>Eurotiomycetes</taxon>
        <taxon>Eurotiomycetidae</taxon>
        <taxon>Eurotiales</taxon>
        <taxon>Aspergillaceae</taxon>
        <taxon>Aspergillus</taxon>
        <taxon>Aspergillus subgen. Nidulantes</taxon>
    </lineage>
</organism>
<reference evidence="2 3" key="1">
    <citation type="submission" date="2024-07" db="EMBL/GenBank/DDBJ databases">
        <title>Section-level genome sequencing and comparative genomics of Aspergillus sections Usti and Cavernicolus.</title>
        <authorList>
            <consortium name="Lawrence Berkeley National Laboratory"/>
            <person name="Nybo J.L."/>
            <person name="Vesth T.C."/>
            <person name="Theobald S."/>
            <person name="Frisvad J.C."/>
            <person name="Larsen T.O."/>
            <person name="Kjaerboelling I."/>
            <person name="Rothschild-Mancinelli K."/>
            <person name="Lyhne E.K."/>
            <person name="Kogle M.E."/>
            <person name="Barry K."/>
            <person name="Clum A."/>
            <person name="Na H."/>
            <person name="Ledsgaard L."/>
            <person name="Lin J."/>
            <person name="Lipzen A."/>
            <person name="Kuo A."/>
            <person name="Riley R."/>
            <person name="Mondo S."/>
            <person name="LaButti K."/>
            <person name="Haridas S."/>
            <person name="Pangalinan J."/>
            <person name="Salamov A.A."/>
            <person name="Simmons B.A."/>
            <person name="Magnuson J.K."/>
            <person name="Chen J."/>
            <person name="Drula E."/>
            <person name="Henrissat B."/>
            <person name="Wiebenga A."/>
            <person name="Lubbers R.J."/>
            <person name="Gomes A.C."/>
            <person name="Makela M.R."/>
            <person name="Stajich J."/>
            <person name="Grigoriev I.V."/>
            <person name="Mortensen U.H."/>
            <person name="De vries R.P."/>
            <person name="Baker S.E."/>
            <person name="Andersen M.R."/>
        </authorList>
    </citation>
    <scope>NUCLEOTIDE SEQUENCE [LARGE SCALE GENOMIC DNA]</scope>
    <source>
        <strain evidence="2 3">CBS 600.67</strain>
    </source>
</reference>
<dbReference type="PROSITE" id="PS50088">
    <property type="entry name" value="ANK_REPEAT"/>
    <property type="match status" value="1"/>
</dbReference>
<dbReference type="InterPro" id="IPR036770">
    <property type="entry name" value="Ankyrin_rpt-contain_sf"/>
</dbReference>
<accession>A0ABR4IUT3</accession>
<name>A0ABR4IUT3_9EURO</name>
<keyword evidence="1" id="KW-0040">ANK repeat</keyword>
<dbReference type="Gene3D" id="1.25.40.20">
    <property type="entry name" value="Ankyrin repeat-containing domain"/>
    <property type="match status" value="1"/>
</dbReference>
<dbReference type="SUPFAM" id="SSF48403">
    <property type="entry name" value="Ankyrin repeat"/>
    <property type="match status" value="1"/>
</dbReference>
<gene>
    <name evidence="2" type="ORF">BDW59DRAFT_157940</name>
</gene>
<dbReference type="InterPro" id="IPR002110">
    <property type="entry name" value="Ankyrin_rpt"/>
</dbReference>
<evidence type="ECO:0000256" key="1">
    <source>
        <dbReference type="PROSITE-ProRule" id="PRU00023"/>
    </source>
</evidence>
<proteinExistence type="predicted"/>
<comment type="caution">
    <text evidence="2">The sequence shown here is derived from an EMBL/GenBank/DDBJ whole genome shotgun (WGS) entry which is preliminary data.</text>
</comment>